<reference evidence="10 11" key="1">
    <citation type="submission" date="2024-04" db="EMBL/GenBank/DDBJ databases">
        <title>Human intestinal bacterial collection.</title>
        <authorList>
            <person name="Pauvert C."/>
            <person name="Hitch T.C.A."/>
            <person name="Clavel T."/>
        </authorList>
    </citation>
    <scope>NUCLEOTIDE SEQUENCE [LARGE SCALE GENOMIC DNA]</scope>
    <source>
        <strain evidence="10 11">CLA-KB-H42</strain>
    </source>
</reference>
<feature type="transmembrane region" description="Helical" evidence="8">
    <location>
        <begin position="128"/>
        <end position="150"/>
    </location>
</feature>
<name>A0ABV1JBU3_9ACTN</name>
<dbReference type="CDD" id="cd06261">
    <property type="entry name" value="TM_PBP2"/>
    <property type="match status" value="1"/>
</dbReference>
<comment type="caution">
    <text evidence="10">The sequence shown here is derived from an EMBL/GenBank/DDBJ whole genome shotgun (WGS) entry which is preliminary data.</text>
</comment>
<comment type="similarity">
    <text evidence="8">Belongs to the binding-protein-dependent transport system permease family.</text>
</comment>
<keyword evidence="4" id="KW-0997">Cell inner membrane</keyword>
<protein>
    <submittedName>
        <fullName evidence="10">ABC transporter permease subunit</fullName>
    </submittedName>
</protein>
<dbReference type="InterPro" id="IPR035906">
    <property type="entry name" value="MetI-like_sf"/>
</dbReference>
<evidence type="ECO:0000256" key="7">
    <source>
        <dbReference type="ARBA" id="ARBA00023136"/>
    </source>
</evidence>
<evidence type="ECO:0000259" key="9">
    <source>
        <dbReference type="PROSITE" id="PS50928"/>
    </source>
</evidence>
<evidence type="ECO:0000256" key="8">
    <source>
        <dbReference type="RuleBase" id="RU363032"/>
    </source>
</evidence>
<dbReference type="PANTHER" id="PTHR43357:SF4">
    <property type="entry name" value="INNER MEMBRANE ABC TRANSPORTER PERMEASE PROTEIN YDCV"/>
    <property type="match status" value="1"/>
</dbReference>
<evidence type="ECO:0000256" key="6">
    <source>
        <dbReference type="ARBA" id="ARBA00022989"/>
    </source>
</evidence>
<proteinExistence type="inferred from homology"/>
<dbReference type="EMBL" id="JBBNOP010000001">
    <property type="protein sequence ID" value="MEQ3361791.1"/>
    <property type="molecule type" value="Genomic_DNA"/>
</dbReference>
<dbReference type="SUPFAM" id="SSF161098">
    <property type="entry name" value="MetI-like"/>
    <property type="match status" value="1"/>
</dbReference>
<feature type="transmembrane region" description="Helical" evidence="8">
    <location>
        <begin position="9"/>
        <end position="30"/>
    </location>
</feature>
<evidence type="ECO:0000313" key="10">
    <source>
        <dbReference type="EMBL" id="MEQ3361791.1"/>
    </source>
</evidence>
<comment type="subcellular location">
    <subcellularLocation>
        <location evidence="1">Cell inner membrane</location>
        <topology evidence="1">Multi-pass membrane protein</topology>
    </subcellularLocation>
    <subcellularLocation>
        <location evidence="8">Cell membrane</location>
        <topology evidence="8">Multi-pass membrane protein</topology>
    </subcellularLocation>
</comment>
<keyword evidence="11" id="KW-1185">Reference proteome</keyword>
<evidence type="ECO:0000256" key="1">
    <source>
        <dbReference type="ARBA" id="ARBA00004429"/>
    </source>
</evidence>
<feature type="transmembrane region" description="Helical" evidence="8">
    <location>
        <begin position="232"/>
        <end position="255"/>
    </location>
</feature>
<evidence type="ECO:0000256" key="3">
    <source>
        <dbReference type="ARBA" id="ARBA00022475"/>
    </source>
</evidence>
<evidence type="ECO:0000256" key="4">
    <source>
        <dbReference type="ARBA" id="ARBA00022519"/>
    </source>
</evidence>
<accession>A0ABV1JBU3</accession>
<evidence type="ECO:0000256" key="5">
    <source>
        <dbReference type="ARBA" id="ARBA00022692"/>
    </source>
</evidence>
<dbReference type="Gene3D" id="1.10.3720.10">
    <property type="entry name" value="MetI-like"/>
    <property type="match status" value="1"/>
</dbReference>
<feature type="transmembrane region" description="Helical" evidence="8">
    <location>
        <begin position="62"/>
        <end position="89"/>
    </location>
</feature>
<keyword evidence="5 8" id="KW-0812">Transmembrane</keyword>
<feature type="transmembrane region" description="Helical" evidence="8">
    <location>
        <begin position="101"/>
        <end position="122"/>
    </location>
</feature>
<keyword evidence="3" id="KW-1003">Cell membrane</keyword>
<keyword evidence="2 8" id="KW-0813">Transport</keyword>
<dbReference type="Proteomes" id="UP001487305">
    <property type="component" value="Unassembled WGS sequence"/>
</dbReference>
<organism evidence="10 11">
    <name type="scientific">Raoultibacter massiliensis</name>
    <dbReference type="NCBI Taxonomy" id="1852371"/>
    <lineage>
        <taxon>Bacteria</taxon>
        <taxon>Bacillati</taxon>
        <taxon>Actinomycetota</taxon>
        <taxon>Coriobacteriia</taxon>
        <taxon>Eggerthellales</taxon>
        <taxon>Eggerthellaceae</taxon>
        <taxon>Raoultibacter</taxon>
    </lineage>
</organism>
<evidence type="ECO:0000256" key="2">
    <source>
        <dbReference type="ARBA" id="ARBA00022448"/>
    </source>
</evidence>
<dbReference type="Pfam" id="PF00528">
    <property type="entry name" value="BPD_transp_1"/>
    <property type="match status" value="1"/>
</dbReference>
<dbReference type="PROSITE" id="PS50928">
    <property type="entry name" value="ABC_TM1"/>
    <property type="match status" value="1"/>
</dbReference>
<sequence>MGGKRVAKLFVALHVACVLVPLAIVVAWAFTSSWPWPELLPQSFSDRGIVELFVTSGDLGSVLATSIGISLAVAVLSTVIAAMAARALAFHRFFGKELFRFSTVLPFLIPATVFAMGVQVIFLRAGLANTVFGVVLAHTIIALPYAITIMSEVTAAAGKKFEQQARVSGAGPVRALLEVQMPLLLPGLLSAASLSYITSFSQYFLTLLVGGGTVKTFALTMFPYLASGDRTIASAYGVVFMVVTLGVFFLFELLLKRFSPAKTEYFTD</sequence>
<dbReference type="PANTHER" id="PTHR43357">
    <property type="entry name" value="INNER MEMBRANE ABC TRANSPORTER PERMEASE PROTEIN YDCV"/>
    <property type="match status" value="1"/>
</dbReference>
<feature type="transmembrane region" description="Helical" evidence="8">
    <location>
        <begin position="203"/>
        <end position="226"/>
    </location>
</feature>
<dbReference type="RefSeq" id="WP_102375304.1">
    <property type="nucleotide sequence ID" value="NZ_JBBNOP010000001.1"/>
</dbReference>
<dbReference type="InterPro" id="IPR000515">
    <property type="entry name" value="MetI-like"/>
</dbReference>
<feature type="domain" description="ABC transmembrane type-1" evidence="9">
    <location>
        <begin position="63"/>
        <end position="251"/>
    </location>
</feature>
<keyword evidence="7 8" id="KW-0472">Membrane</keyword>
<keyword evidence="6 8" id="KW-1133">Transmembrane helix</keyword>
<evidence type="ECO:0000313" key="11">
    <source>
        <dbReference type="Proteomes" id="UP001487305"/>
    </source>
</evidence>
<gene>
    <name evidence="10" type="ORF">AAA083_02245</name>
</gene>